<proteinExistence type="predicted"/>
<dbReference type="EMBL" id="JAHUZD010000150">
    <property type="protein sequence ID" value="KAI3402288.2"/>
    <property type="molecule type" value="Genomic_DNA"/>
</dbReference>
<dbReference type="RefSeq" id="XP_049178037.1">
    <property type="nucleotide sequence ID" value="XM_049326340.1"/>
</dbReference>
<evidence type="ECO:0000256" key="1">
    <source>
        <dbReference type="SAM" id="SignalP"/>
    </source>
</evidence>
<accession>A0AAI9WVA1</accession>
<feature type="chain" id="PRO_5042543841" evidence="1">
    <location>
        <begin position="20"/>
        <end position="431"/>
    </location>
</feature>
<gene>
    <name evidence="2" type="ORF">KGF56_004858</name>
</gene>
<name>A0AAI9WVA1_9ASCO</name>
<keyword evidence="1" id="KW-0732">Signal</keyword>
<reference evidence="2" key="1">
    <citation type="journal article" date="2022" name="DNA Res.">
        <title>Genome analysis of five recently described species of the CUG-Ser clade uncovers Candida theae as a new hybrid lineage with pathogenic potential in the Candida parapsilosis species complex.</title>
        <authorList>
            <person name="Mixao V."/>
            <person name="Del Olmo V."/>
            <person name="Hegedusova E."/>
            <person name="Saus E."/>
            <person name="Pryszcz L."/>
            <person name="Cillingova A."/>
            <person name="Nosek J."/>
            <person name="Gabaldon T."/>
        </authorList>
    </citation>
    <scope>NUCLEOTIDE SEQUENCE</scope>
    <source>
        <strain evidence="2">CBS 10844</strain>
    </source>
</reference>
<evidence type="ECO:0000313" key="3">
    <source>
        <dbReference type="Proteomes" id="UP001202479"/>
    </source>
</evidence>
<keyword evidence="3" id="KW-1185">Reference proteome</keyword>
<sequence length="431" mass="45490">MNIFLTFLTFFLLTSPTWGLNYYANSTVVTTQVTVTDFTTYCPEETTVTITSCKNHVCSPTTIVVTEETTLTITGEVVCPTTITNGVGETTKTPDKIADGATTTHYYTVTDYTTYCPESTVFTVTKCNNGLCHPSPITVTEPTTVTVTGEIVCSTPPPEKTLSTTTYTKQAIIGGTTVYLTKTDYTTYCPESTVLTLTKCVNHQCTPTQISVSSAQTITVTGEVIVETVTGGDVITHATTITSVVVPTPIAETKVYTTKSQSVHTSTITQTGYTTYCPLPTVLTLTTCDYKECHPTTYSATGGETVTLSNTVLQTTLSSSEVEVTVTSVSPPPPPATTTTDEDDIGVTVFPNVISVGESAAAIAHVGTKETPSPVTLKTVAPQSTSLEQVPGSAAAVTNPATPEVYAGGANSISFGLHFMLLCLAFASIIY</sequence>
<organism evidence="2 3">
    <name type="scientific">Candida oxycetoniae</name>
    <dbReference type="NCBI Taxonomy" id="497107"/>
    <lineage>
        <taxon>Eukaryota</taxon>
        <taxon>Fungi</taxon>
        <taxon>Dikarya</taxon>
        <taxon>Ascomycota</taxon>
        <taxon>Saccharomycotina</taxon>
        <taxon>Pichiomycetes</taxon>
        <taxon>Debaryomycetaceae</taxon>
        <taxon>Candida/Lodderomyces clade</taxon>
        <taxon>Candida</taxon>
    </lineage>
</organism>
<dbReference type="Proteomes" id="UP001202479">
    <property type="component" value="Unassembled WGS sequence"/>
</dbReference>
<protein>
    <submittedName>
        <fullName evidence="2">Uncharacterized protein</fullName>
    </submittedName>
</protein>
<dbReference type="AlphaFoldDB" id="A0AAI9WVA1"/>
<feature type="signal peptide" evidence="1">
    <location>
        <begin position="1"/>
        <end position="19"/>
    </location>
</feature>
<dbReference type="GeneID" id="73382471"/>
<comment type="caution">
    <text evidence="2">The sequence shown here is derived from an EMBL/GenBank/DDBJ whole genome shotgun (WGS) entry which is preliminary data.</text>
</comment>
<evidence type="ECO:0000313" key="2">
    <source>
        <dbReference type="EMBL" id="KAI3402288.2"/>
    </source>
</evidence>